<dbReference type="InterPro" id="IPR036922">
    <property type="entry name" value="Rieske_2Fe-2S_sf"/>
</dbReference>
<evidence type="ECO:0000259" key="7">
    <source>
        <dbReference type="PROSITE" id="PS51296"/>
    </source>
</evidence>
<keyword evidence="2" id="KW-0479">Metal-binding</keyword>
<dbReference type="GO" id="GO:0004497">
    <property type="term" value="F:monooxygenase activity"/>
    <property type="evidence" value="ECO:0007669"/>
    <property type="project" value="UniProtKB-ARBA"/>
</dbReference>
<gene>
    <name evidence="8" type="ORF">IV500_19620</name>
</gene>
<dbReference type="InterPro" id="IPR019251">
    <property type="entry name" value="DUF2231_TM"/>
</dbReference>
<keyword evidence="3" id="KW-0408">Iron</keyword>
<name>A0A931CV77_9MICC</name>
<comment type="caution">
    <text evidence="8">The sequence shown here is derived from an EMBL/GenBank/DDBJ whole genome shotgun (WGS) entry which is preliminary data.</text>
</comment>
<dbReference type="CDD" id="cd03467">
    <property type="entry name" value="Rieske"/>
    <property type="match status" value="1"/>
</dbReference>
<dbReference type="Proteomes" id="UP000655366">
    <property type="component" value="Unassembled WGS sequence"/>
</dbReference>
<accession>A0A931CV77</accession>
<evidence type="ECO:0000313" key="8">
    <source>
        <dbReference type="EMBL" id="MBG0741571.1"/>
    </source>
</evidence>
<keyword evidence="9" id="KW-1185">Reference proteome</keyword>
<dbReference type="Pfam" id="PF00355">
    <property type="entry name" value="Rieske"/>
    <property type="match status" value="1"/>
</dbReference>
<evidence type="ECO:0000256" key="5">
    <source>
        <dbReference type="ARBA" id="ARBA00034078"/>
    </source>
</evidence>
<evidence type="ECO:0000256" key="1">
    <source>
        <dbReference type="ARBA" id="ARBA00022714"/>
    </source>
</evidence>
<dbReference type="PANTHER" id="PTHR21496">
    <property type="entry name" value="FERREDOXIN-RELATED"/>
    <property type="match status" value="1"/>
</dbReference>
<evidence type="ECO:0000313" key="9">
    <source>
        <dbReference type="Proteomes" id="UP000655366"/>
    </source>
</evidence>
<dbReference type="RefSeq" id="WP_196398506.1">
    <property type="nucleotide sequence ID" value="NZ_JADNYM010000033.1"/>
</dbReference>
<keyword evidence="4" id="KW-0411">Iron-sulfur</keyword>
<evidence type="ECO:0000256" key="3">
    <source>
        <dbReference type="ARBA" id="ARBA00023004"/>
    </source>
</evidence>
<dbReference type="AlphaFoldDB" id="A0A931CV77"/>
<organism evidence="8 9">
    <name type="scientific">Arthrobacter terrae</name>
    <dbReference type="NCBI Taxonomy" id="2935737"/>
    <lineage>
        <taxon>Bacteria</taxon>
        <taxon>Bacillati</taxon>
        <taxon>Actinomycetota</taxon>
        <taxon>Actinomycetes</taxon>
        <taxon>Micrococcales</taxon>
        <taxon>Micrococcaceae</taxon>
        <taxon>Arthrobacter</taxon>
    </lineage>
</organism>
<dbReference type="GO" id="GO:0016705">
    <property type="term" value="F:oxidoreductase activity, acting on paired donors, with incorporation or reduction of molecular oxygen"/>
    <property type="evidence" value="ECO:0007669"/>
    <property type="project" value="UniProtKB-ARBA"/>
</dbReference>
<dbReference type="PROSITE" id="PS51296">
    <property type="entry name" value="RIESKE"/>
    <property type="match status" value="1"/>
</dbReference>
<comment type="similarity">
    <text evidence="6">Belongs to the bacterial ring-hydroxylating dioxygenase ferredoxin component family.</text>
</comment>
<dbReference type="PANTHER" id="PTHR21496:SF0">
    <property type="entry name" value="RIESKE DOMAIN-CONTAINING PROTEIN"/>
    <property type="match status" value="1"/>
</dbReference>
<sequence length="292" mass="30742">MKTLPLLNAVDRLENLKALDPVAGAVRDVVNRAVRPRWLRDVLHGVPLGHPLHPLLVQVPLGAWISAAVLDSLPGGAPAATALVAVGLGTAGPSALAGYVDFSELHEQQQRVGVLHSAANLAAVGLYTGSLLQRLRGRSRSGKVLGYSGLAVVMAGGWLGGHLAYRQAAGANHTEDVPHLVRPGWQQLVPLDELTEGKMERRMLNTVPLLVLRTKHDGVHVLSDTCSHLSGPLSQGTLQTADGTACVMCPWHESVFSLLTGEVVHGPATSPQPVFQTRIIDGTVEVCLPGAG</sequence>
<keyword evidence="1" id="KW-0001">2Fe-2S</keyword>
<dbReference type="EMBL" id="JADNYM010000033">
    <property type="protein sequence ID" value="MBG0741571.1"/>
    <property type="molecule type" value="Genomic_DNA"/>
</dbReference>
<dbReference type="GO" id="GO:0051537">
    <property type="term" value="F:2 iron, 2 sulfur cluster binding"/>
    <property type="evidence" value="ECO:0007669"/>
    <property type="project" value="UniProtKB-KW"/>
</dbReference>
<evidence type="ECO:0000256" key="6">
    <source>
        <dbReference type="ARBA" id="ARBA00038001"/>
    </source>
</evidence>
<reference evidence="8 9" key="1">
    <citation type="submission" date="2020-11" db="EMBL/GenBank/DDBJ databases">
        <title>Arthrobacter antarcticus sp. nov., isolated from Antarctic Soil.</title>
        <authorList>
            <person name="Li J."/>
        </authorList>
    </citation>
    <scope>NUCLEOTIDE SEQUENCE [LARGE SCALE GENOMIC DNA]</scope>
    <source>
        <strain evidence="8 9">Z1-20</strain>
    </source>
</reference>
<evidence type="ECO:0000256" key="4">
    <source>
        <dbReference type="ARBA" id="ARBA00023014"/>
    </source>
</evidence>
<proteinExistence type="inferred from homology"/>
<evidence type="ECO:0000256" key="2">
    <source>
        <dbReference type="ARBA" id="ARBA00022723"/>
    </source>
</evidence>
<dbReference type="InterPro" id="IPR017941">
    <property type="entry name" value="Rieske_2Fe-2S"/>
</dbReference>
<feature type="domain" description="Rieske" evidence="7">
    <location>
        <begin position="186"/>
        <end position="286"/>
    </location>
</feature>
<comment type="cofactor">
    <cofactor evidence="5">
        <name>[2Fe-2S] cluster</name>
        <dbReference type="ChEBI" id="CHEBI:190135"/>
    </cofactor>
</comment>
<dbReference type="GO" id="GO:0046872">
    <property type="term" value="F:metal ion binding"/>
    <property type="evidence" value="ECO:0007669"/>
    <property type="project" value="UniProtKB-KW"/>
</dbReference>
<dbReference type="Pfam" id="PF09990">
    <property type="entry name" value="DUF2231"/>
    <property type="match status" value="1"/>
</dbReference>
<protein>
    <submittedName>
        <fullName evidence="8">Rieske 2Fe-2S domain-containing protein</fullName>
    </submittedName>
</protein>
<dbReference type="Gene3D" id="2.102.10.10">
    <property type="entry name" value="Rieske [2Fe-2S] iron-sulphur domain"/>
    <property type="match status" value="1"/>
</dbReference>
<dbReference type="SUPFAM" id="SSF50022">
    <property type="entry name" value="ISP domain"/>
    <property type="match status" value="1"/>
</dbReference>